<dbReference type="SUPFAM" id="SSF117396">
    <property type="entry name" value="TM1631-like"/>
    <property type="match status" value="1"/>
</dbReference>
<dbReference type="PANTHER" id="PTHR30348:SF9">
    <property type="entry name" value="UPF0759 PROTEIN YECE"/>
    <property type="match status" value="1"/>
</dbReference>
<evidence type="ECO:0000313" key="1">
    <source>
        <dbReference type="EMBL" id="MET6996622.1"/>
    </source>
</evidence>
<name>A0ABV2T1X5_9BACT</name>
<dbReference type="InterPro" id="IPR002763">
    <property type="entry name" value="DUF72"/>
</dbReference>
<comment type="caution">
    <text evidence="1">The sequence shown here is derived from an EMBL/GenBank/DDBJ whole genome shotgun (WGS) entry which is preliminary data.</text>
</comment>
<protein>
    <submittedName>
        <fullName evidence="1">DUF72 domain-containing protein</fullName>
    </submittedName>
</protein>
<proteinExistence type="predicted"/>
<dbReference type="RefSeq" id="WP_354659264.1">
    <property type="nucleotide sequence ID" value="NZ_JBEXAC010000001.1"/>
</dbReference>
<dbReference type="Pfam" id="PF01904">
    <property type="entry name" value="DUF72"/>
    <property type="match status" value="1"/>
</dbReference>
<dbReference type="Proteomes" id="UP001549749">
    <property type="component" value="Unassembled WGS sequence"/>
</dbReference>
<dbReference type="EMBL" id="JBEXAC010000001">
    <property type="protein sequence ID" value="MET6996622.1"/>
    <property type="molecule type" value="Genomic_DNA"/>
</dbReference>
<gene>
    <name evidence="1" type="ORF">ABR189_04555</name>
</gene>
<accession>A0ABV2T1X5</accession>
<organism evidence="1 2">
    <name type="scientific">Chitinophaga defluvii</name>
    <dbReference type="NCBI Taxonomy" id="3163343"/>
    <lineage>
        <taxon>Bacteria</taxon>
        <taxon>Pseudomonadati</taxon>
        <taxon>Bacteroidota</taxon>
        <taxon>Chitinophagia</taxon>
        <taxon>Chitinophagales</taxon>
        <taxon>Chitinophagaceae</taxon>
        <taxon>Chitinophaga</taxon>
    </lineage>
</organism>
<evidence type="ECO:0000313" key="2">
    <source>
        <dbReference type="Proteomes" id="UP001549749"/>
    </source>
</evidence>
<keyword evidence="2" id="KW-1185">Reference proteome</keyword>
<sequence>MDFGRVEPALLDDIDFKLPAEPVYNKKVLKGIPARKPLVYIGCAKWGRKEWVGKIYPRGTKEANFLDEYVHHYNSIELNATHYQIYGTETIQKWDRKARGKDFKFCPKVPQAISHYSSLVNADHQTTAFLEGVLAFGKHLGPIFLQLSDKFSPNKKEHLYHYLGTLPKDLQFFVELRHSMWFSDEAVRMELFDKLRKLNIGIIITDTAGRRDCAHMHLTVPRIFIRFVGNSLHPTDYTRIDDWVNRIKYWLDNGLREIYFFMHMHDEAYSPELSVYLVDKLNAVCGFELKKPVFVQNNTLF</sequence>
<dbReference type="Gene3D" id="3.20.20.410">
    <property type="entry name" value="Protein of unknown function UPF0759"/>
    <property type="match status" value="1"/>
</dbReference>
<reference evidence="1 2" key="1">
    <citation type="submission" date="2024-06" db="EMBL/GenBank/DDBJ databases">
        <title>Chitinophaga defluvii sp. nov., isolated from municipal sewage.</title>
        <authorList>
            <person name="Zhang L."/>
        </authorList>
    </citation>
    <scope>NUCLEOTIDE SEQUENCE [LARGE SCALE GENOMIC DNA]</scope>
    <source>
        <strain evidence="1 2">H8</strain>
    </source>
</reference>
<dbReference type="PANTHER" id="PTHR30348">
    <property type="entry name" value="UNCHARACTERIZED PROTEIN YECE"/>
    <property type="match status" value="1"/>
</dbReference>
<dbReference type="InterPro" id="IPR036520">
    <property type="entry name" value="UPF0759_sf"/>
</dbReference>